<dbReference type="RefSeq" id="WP_344231465.1">
    <property type="nucleotide sequence ID" value="NZ_BAAAPH010000001.1"/>
</dbReference>
<proteinExistence type="predicted"/>
<comment type="caution">
    <text evidence="1">The sequence shown here is derived from an EMBL/GenBank/DDBJ whole genome shotgun (WGS) entry which is preliminary data.</text>
</comment>
<organism evidence="1 2">
    <name type="scientific">Kribbella hippodromi</name>
    <dbReference type="NCBI Taxonomy" id="434347"/>
    <lineage>
        <taxon>Bacteria</taxon>
        <taxon>Bacillati</taxon>
        <taxon>Actinomycetota</taxon>
        <taxon>Actinomycetes</taxon>
        <taxon>Propionibacteriales</taxon>
        <taxon>Kribbellaceae</taxon>
        <taxon>Kribbella</taxon>
    </lineage>
</organism>
<gene>
    <name evidence="1" type="ORF">GCM10009804_03130</name>
</gene>
<sequence length="111" mass="12181">MAVPTLAEVRTRLKLTTDRINDDELGDVLAAEIELQRKVCTIPADPTNPPADAFPVPLRTALFRRVARSLALKGIPLAVLQGDAETGTTILPSNDPEVRRIERPYRIEVVA</sequence>
<dbReference type="Proteomes" id="UP001501705">
    <property type="component" value="Unassembled WGS sequence"/>
</dbReference>
<evidence type="ECO:0000313" key="2">
    <source>
        <dbReference type="Proteomes" id="UP001501705"/>
    </source>
</evidence>
<name>A0ABN2C1W8_9ACTN</name>
<reference evidence="1 2" key="1">
    <citation type="journal article" date="2019" name="Int. J. Syst. Evol. Microbiol.">
        <title>The Global Catalogue of Microorganisms (GCM) 10K type strain sequencing project: providing services to taxonomists for standard genome sequencing and annotation.</title>
        <authorList>
            <consortium name="The Broad Institute Genomics Platform"/>
            <consortium name="The Broad Institute Genome Sequencing Center for Infectious Disease"/>
            <person name="Wu L."/>
            <person name="Ma J."/>
        </authorList>
    </citation>
    <scope>NUCLEOTIDE SEQUENCE [LARGE SCALE GENOMIC DNA]</scope>
    <source>
        <strain evidence="1 2">JCM 15572</strain>
    </source>
</reference>
<keyword evidence="2" id="KW-1185">Reference proteome</keyword>
<accession>A0ABN2C1W8</accession>
<protein>
    <submittedName>
        <fullName evidence="1">Uncharacterized protein</fullName>
    </submittedName>
</protein>
<evidence type="ECO:0000313" key="1">
    <source>
        <dbReference type="EMBL" id="GAA1549924.1"/>
    </source>
</evidence>
<dbReference type="EMBL" id="BAAAPH010000001">
    <property type="protein sequence ID" value="GAA1549924.1"/>
    <property type="molecule type" value="Genomic_DNA"/>
</dbReference>